<reference evidence="1 2" key="1">
    <citation type="submission" date="2019-08" db="EMBL/GenBank/DDBJ databases">
        <title>A chromosome-level genome assembly, high-density linkage maps, and genome scans reveal the genomic architecture of hybrid incompatibilities underlying speciation via character displacement in darters (Percidae: Etheostominae).</title>
        <authorList>
            <person name="Moran R.L."/>
            <person name="Catchen J.M."/>
            <person name="Fuller R.C."/>
        </authorList>
    </citation>
    <scope>NUCLEOTIDE SEQUENCE [LARGE SCALE GENOMIC DNA]</scope>
    <source>
        <strain evidence="1">EspeVRDwgs_2016</strain>
        <tissue evidence="1">Muscle</tissue>
    </source>
</reference>
<name>A0A5J5CAE5_9PERO</name>
<comment type="caution">
    <text evidence="1">The sequence shown here is derived from an EMBL/GenBank/DDBJ whole genome shotgun (WGS) entry which is preliminary data.</text>
</comment>
<proteinExistence type="predicted"/>
<evidence type="ECO:0000313" key="1">
    <source>
        <dbReference type="EMBL" id="KAA8577449.1"/>
    </source>
</evidence>
<organism evidence="1 2">
    <name type="scientific">Etheostoma spectabile</name>
    <name type="common">orangethroat darter</name>
    <dbReference type="NCBI Taxonomy" id="54343"/>
    <lineage>
        <taxon>Eukaryota</taxon>
        <taxon>Metazoa</taxon>
        <taxon>Chordata</taxon>
        <taxon>Craniata</taxon>
        <taxon>Vertebrata</taxon>
        <taxon>Euteleostomi</taxon>
        <taxon>Actinopterygii</taxon>
        <taxon>Neopterygii</taxon>
        <taxon>Teleostei</taxon>
        <taxon>Neoteleostei</taxon>
        <taxon>Acanthomorphata</taxon>
        <taxon>Eupercaria</taxon>
        <taxon>Perciformes</taxon>
        <taxon>Percoidei</taxon>
        <taxon>Percidae</taxon>
        <taxon>Etheostomatinae</taxon>
        <taxon>Etheostoma</taxon>
    </lineage>
</organism>
<keyword evidence="2" id="KW-1185">Reference proteome</keyword>
<dbReference type="AlphaFoldDB" id="A0A5J5CAE5"/>
<accession>A0A5J5CAE5</accession>
<dbReference type="EMBL" id="VOFY01002851">
    <property type="protein sequence ID" value="KAA8577449.1"/>
    <property type="molecule type" value="Genomic_DNA"/>
</dbReference>
<sequence>MLKVCEQVCPDRYRPLKMSVYQETPSPTESEGTSRKSYTKLVEETRSYTAFSLAVDDEA</sequence>
<protein>
    <submittedName>
        <fullName evidence="1">Uncharacterized protein</fullName>
    </submittedName>
</protein>
<dbReference type="Proteomes" id="UP000327493">
    <property type="component" value="Unassembled WGS sequence"/>
</dbReference>
<gene>
    <name evidence="1" type="ORF">FQN60_005298</name>
</gene>
<evidence type="ECO:0000313" key="2">
    <source>
        <dbReference type="Proteomes" id="UP000327493"/>
    </source>
</evidence>